<keyword evidence="3" id="KW-1185">Reference proteome</keyword>
<evidence type="ECO:0000256" key="1">
    <source>
        <dbReference type="SAM" id="SignalP"/>
    </source>
</evidence>
<dbReference type="AlphaFoldDB" id="A0AAD4BSW2"/>
<dbReference type="Proteomes" id="UP001194468">
    <property type="component" value="Unassembled WGS sequence"/>
</dbReference>
<reference evidence="2" key="2">
    <citation type="journal article" date="2020" name="Nat. Commun.">
        <title>Large-scale genome sequencing of mycorrhizal fungi provides insights into the early evolution of symbiotic traits.</title>
        <authorList>
            <person name="Miyauchi S."/>
            <person name="Kiss E."/>
            <person name="Kuo A."/>
            <person name="Drula E."/>
            <person name="Kohler A."/>
            <person name="Sanchez-Garcia M."/>
            <person name="Morin E."/>
            <person name="Andreopoulos B."/>
            <person name="Barry K.W."/>
            <person name="Bonito G."/>
            <person name="Buee M."/>
            <person name="Carver A."/>
            <person name="Chen C."/>
            <person name="Cichocki N."/>
            <person name="Clum A."/>
            <person name="Culley D."/>
            <person name="Crous P.W."/>
            <person name="Fauchery L."/>
            <person name="Girlanda M."/>
            <person name="Hayes R.D."/>
            <person name="Keri Z."/>
            <person name="LaButti K."/>
            <person name="Lipzen A."/>
            <person name="Lombard V."/>
            <person name="Magnuson J."/>
            <person name="Maillard F."/>
            <person name="Murat C."/>
            <person name="Nolan M."/>
            <person name="Ohm R.A."/>
            <person name="Pangilinan J."/>
            <person name="Pereira M.F."/>
            <person name="Perotto S."/>
            <person name="Peter M."/>
            <person name="Pfister S."/>
            <person name="Riley R."/>
            <person name="Sitrit Y."/>
            <person name="Stielow J.B."/>
            <person name="Szollosi G."/>
            <person name="Zifcakova L."/>
            <person name="Stursova M."/>
            <person name="Spatafora J.W."/>
            <person name="Tedersoo L."/>
            <person name="Vaario L.M."/>
            <person name="Yamada A."/>
            <person name="Yan M."/>
            <person name="Wang P."/>
            <person name="Xu J."/>
            <person name="Bruns T."/>
            <person name="Baldrian P."/>
            <person name="Vilgalys R."/>
            <person name="Dunand C."/>
            <person name="Henrissat B."/>
            <person name="Grigoriev I.V."/>
            <person name="Hibbett D."/>
            <person name="Nagy L.G."/>
            <person name="Martin F.M."/>
        </authorList>
    </citation>
    <scope>NUCLEOTIDE SEQUENCE</scope>
    <source>
        <strain evidence="2">BED1</strain>
    </source>
</reference>
<evidence type="ECO:0000313" key="2">
    <source>
        <dbReference type="EMBL" id="KAF8439064.1"/>
    </source>
</evidence>
<sequence length="126" mass="14602">MRQIKIAGKCSRWCVLLCLFHISILCKKIQKTEPPPVHVSRKCGWQHSLMKYKVREVSQQYFEADRLNSETVCATASRTHSRRVFVTTLAQRKPAMSPRTSGLALILHPPVTAGEERMYEIWHPRE</sequence>
<organism evidence="2 3">
    <name type="scientific">Boletus edulis BED1</name>
    <dbReference type="NCBI Taxonomy" id="1328754"/>
    <lineage>
        <taxon>Eukaryota</taxon>
        <taxon>Fungi</taxon>
        <taxon>Dikarya</taxon>
        <taxon>Basidiomycota</taxon>
        <taxon>Agaricomycotina</taxon>
        <taxon>Agaricomycetes</taxon>
        <taxon>Agaricomycetidae</taxon>
        <taxon>Boletales</taxon>
        <taxon>Boletineae</taxon>
        <taxon>Boletaceae</taxon>
        <taxon>Boletoideae</taxon>
        <taxon>Boletus</taxon>
    </lineage>
</organism>
<protein>
    <recommendedName>
        <fullName evidence="4">Secreted protein</fullName>
    </recommendedName>
</protein>
<accession>A0AAD4BSW2</accession>
<reference evidence="2" key="1">
    <citation type="submission" date="2019-10" db="EMBL/GenBank/DDBJ databases">
        <authorList>
            <consortium name="DOE Joint Genome Institute"/>
            <person name="Kuo A."/>
            <person name="Miyauchi S."/>
            <person name="Kiss E."/>
            <person name="Drula E."/>
            <person name="Kohler A."/>
            <person name="Sanchez-Garcia M."/>
            <person name="Andreopoulos B."/>
            <person name="Barry K.W."/>
            <person name="Bonito G."/>
            <person name="Buee M."/>
            <person name="Carver A."/>
            <person name="Chen C."/>
            <person name="Cichocki N."/>
            <person name="Clum A."/>
            <person name="Culley D."/>
            <person name="Crous P.W."/>
            <person name="Fauchery L."/>
            <person name="Girlanda M."/>
            <person name="Hayes R."/>
            <person name="Keri Z."/>
            <person name="LaButti K."/>
            <person name="Lipzen A."/>
            <person name="Lombard V."/>
            <person name="Magnuson J."/>
            <person name="Maillard F."/>
            <person name="Morin E."/>
            <person name="Murat C."/>
            <person name="Nolan M."/>
            <person name="Ohm R."/>
            <person name="Pangilinan J."/>
            <person name="Pereira M."/>
            <person name="Perotto S."/>
            <person name="Peter M."/>
            <person name="Riley R."/>
            <person name="Sitrit Y."/>
            <person name="Stielow B."/>
            <person name="Szollosi G."/>
            <person name="Zifcakova L."/>
            <person name="Stursova M."/>
            <person name="Spatafora J.W."/>
            <person name="Tedersoo L."/>
            <person name="Vaario L.-M."/>
            <person name="Yamada A."/>
            <person name="Yan M."/>
            <person name="Wang P."/>
            <person name="Xu J."/>
            <person name="Bruns T."/>
            <person name="Baldrian P."/>
            <person name="Vilgalys R."/>
            <person name="Henrissat B."/>
            <person name="Grigoriev I.V."/>
            <person name="Hibbett D."/>
            <person name="Nagy L.G."/>
            <person name="Martin F.M."/>
        </authorList>
    </citation>
    <scope>NUCLEOTIDE SEQUENCE</scope>
    <source>
        <strain evidence="2">BED1</strain>
    </source>
</reference>
<name>A0AAD4BSW2_BOLED</name>
<evidence type="ECO:0000313" key="3">
    <source>
        <dbReference type="Proteomes" id="UP001194468"/>
    </source>
</evidence>
<comment type="caution">
    <text evidence="2">The sequence shown here is derived from an EMBL/GenBank/DDBJ whole genome shotgun (WGS) entry which is preliminary data.</text>
</comment>
<gene>
    <name evidence="2" type="ORF">L210DRAFT_2243074</name>
</gene>
<feature type="signal peptide" evidence="1">
    <location>
        <begin position="1"/>
        <end position="26"/>
    </location>
</feature>
<keyword evidence="1" id="KW-0732">Signal</keyword>
<feature type="chain" id="PRO_5041930900" description="Secreted protein" evidence="1">
    <location>
        <begin position="27"/>
        <end position="126"/>
    </location>
</feature>
<proteinExistence type="predicted"/>
<evidence type="ECO:0008006" key="4">
    <source>
        <dbReference type="Google" id="ProtNLM"/>
    </source>
</evidence>
<dbReference type="EMBL" id="WHUW01000015">
    <property type="protein sequence ID" value="KAF8439064.1"/>
    <property type="molecule type" value="Genomic_DNA"/>
</dbReference>